<accession>A0A2T7NGE0</accession>
<gene>
    <name evidence="2" type="ORF">C0Q70_20739</name>
</gene>
<keyword evidence="1" id="KW-0175">Coiled coil</keyword>
<sequence length="523" mass="59492">MDQKEIIAVLETSKKLLSEMSEKKFEVCNVSVDAEQTSFMLRELQKKTTELKDNFCEILTKNHLMQCLSAHRTQWPMLVSDADTELQKAKDILRDAKQEAEKQREGIMQLNAIVVQGLSVYEQQKKLLREKIHILEGLVEDMQKVKREICEDSRKRAVCEELEEKVRHTQNLQLQCQMKLLDAEQAVEQLQMKIANKKRNLLLLDQMWDNEEEKRDREHIEKLQKCDATIQELGRVECQVVGPEKIVLKFSPCPSQDLKMTQGIDEDFEKNMVPMLTITLTFKTDALGCVYIADVKSDMESLDIGDLWQEKKLGWDDLSSLVLAIKTRWFSHIPLLSEVHRLRNRFAVDWIQKENILRVIMGKGGNVVCSLAIPPSYPKQGEVTLANIIGAPDFEEPSSLKQAMSAVVMAKSDVMDRAPPPLYVCHIVVRLKTSYMGGMLAETIHPAGLQTDRVSRIGLLQLGGPVAENDAMWKVSFDFRFVMGQPGLNNDYRTSCGITKGILRPLVLTSGDPISGQQVLRLE</sequence>
<feature type="coiled-coil region" evidence="1">
    <location>
        <begin position="79"/>
        <end position="113"/>
    </location>
</feature>
<dbReference type="AlphaFoldDB" id="A0A2T7NGE0"/>
<evidence type="ECO:0000256" key="1">
    <source>
        <dbReference type="SAM" id="Coils"/>
    </source>
</evidence>
<evidence type="ECO:0000313" key="3">
    <source>
        <dbReference type="Proteomes" id="UP000245119"/>
    </source>
</evidence>
<proteinExistence type="predicted"/>
<name>A0A2T7NGE0_POMCA</name>
<dbReference type="EMBL" id="PZQS01000013">
    <property type="protein sequence ID" value="PVD20243.1"/>
    <property type="molecule type" value="Genomic_DNA"/>
</dbReference>
<dbReference type="OrthoDB" id="9893446at2759"/>
<keyword evidence="3" id="KW-1185">Reference proteome</keyword>
<comment type="caution">
    <text evidence="2">The sequence shown here is derived from an EMBL/GenBank/DDBJ whole genome shotgun (WGS) entry which is preliminary data.</text>
</comment>
<protein>
    <submittedName>
        <fullName evidence="2">Uncharacterized protein</fullName>
    </submittedName>
</protein>
<feature type="coiled-coil region" evidence="1">
    <location>
        <begin position="180"/>
        <end position="207"/>
    </location>
</feature>
<dbReference type="Proteomes" id="UP000245119">
    <property type="component" value="Linkage Group LG13"/>
</dbReference>
<evidence type="ECO:0000313" key="2">
    <source>
        <dbReference type="EMBL" id="PVD20243.1"/>
    </source>
</evidence>
<reference evidence="2 3" key="1">
    <citation type="submission" date="2018-04" db="EMBL/GenBank/DDBJ databases">
        <title>The genome of golden apple snail Pomacea canaliculata provides insight into stress tolerance and invasive adaptation.</title>
        <authorList>
            <person name="Liu C."/>
            <person name="Liu B."/>
            <person name="Ren Y."/>
            <person name="Zhang Y."/>
            <person name="Wang H."/>
            <person name="Li S."/>
            <person name="Jiang F."/>
            <person name="Yin L."/>
            <person name="Zhang G."/>
            <person name="Qian W."/>
            <person name="Fan W."/>
        </authorList>
    </citation>
    <scope>NUCLEOTIDE SEQUENCE [LARGE SCALE GENOMIC DNA]</scope>
    <source>
        <strain evidence="2">SZHN2017</strain>
        <tissue evidence="2">Muscle</tissue>
    </source>
</reference>
<organism evidence="2 3">
    <name type="scientific">Pomacea canaliculata</name>
    <name type="common">Golden apple snail</name>
    <dbReference type="NCBI Taxonomy" id="400727"/>
    <lineage>
        <taxon>Eukaryota</taxon>
        <taxon>Metazoa</taxon>
        <taxon>Spiralia</taxon>
        <taxon>Lophotrochozoa</taxon>
        <taxon>Mollusca</taxon>
        <taxon>Gastropoda</taxon>
        <taxon>Caenogastropoda</taxon>
        <taxon>Architaenioglossa</taxon>
        <taxon>Ampullarioidea</taxon>
        <taxon>Ampullariidae</taxon>
        <taxon>Pomacea</taxon>
    </lineage>
</organism>
<dbReference type="STRING" id="400727.A0A2T7NGE0"/>